<feature type="region of interest" description="Disordered" evidence="2">
    <location>
        <begin position="228"/>
        <end position="248"/>
    </location>
</feature>
<feature type="region of interest" description="Disordered" evidence="2">
    <location>
        <begin position="314"/>
        <end position="336"/>
    </location>
</feature>
<dbReference type="InterPro" id="IPR025252">
    <property type="entry name" value="DUF4200"/>
</dbReference>
<feature type="domain" description="DUF4200" evidence="3">
    <location>
        <begin position="38"/>
        <end position="155"/>
    </location>
</feature>
<keyword evidence="5" id="KW-1185">Reference proteome</keyword>
<accession>A0A8J2SHI7</accession>
<reference evidence="4" key="1">
    <citation type="submission" date="2021-11" db="EMBL/GenBank/DDBJ databases">
        <authorList>
            <consortium name="Genoscope - CEA"/>
            <person name="William W."/>
        </authorList>
    </citation>
    <scope>NUCLEOTIDE SEQUENCE</scope>
</reference>
<proteinExistence type="predicted"/>
<organism evidence="4 5">
    <name type="scientific">Pelagomonas calceolata</name>
    <dbReference type="NCBI Taxonomy" id="35677"/>
    <lineage>
        <taxon>Eukaryota</taxon>
        <taxon>Sar</taxon>
        <taxon>Stramenopiles</taxon>
        <taxon>Ochrophyta</taxon>
        <taxon>Pelagophyceae</taxon>
        <taxon>Pelagomonadales</taxon>
        <taxon>Pelagomonadaceae</taxon>
        <taxon>Pelagomonas</taxon>
    </lineage>
</organism>
<evidence type="ECO:0000313" key="4">
    <source>
        <dbReference type="EMBL" id="CAH0367846.1"/>
    </source>
</evidence>
<dbReference type="PANTHER" id="PTHR21683:SF2">
    <property type="entry name" value="COILED-COIL DOMAIN-CONTAINING PROTEIN 42 LIKE-2-LIKE"/>
    <property type="match status" value="1"/>
</dbReference>
<keyword evidence="1" id="KW-0175">Coiled coil</keyword>
<sequence>MAFIQQKASTSRVNPTQDDEQVLEALVGFDTVSQSTLLLKKKKEMHQVDDRLDDAKDDYRRRGDACELRRKEFEKRQEEMRSQVSRFEKFVQENDAKRSRAEAKAKGEKRMFLQKVQEQKRGEEELSRLKVEKDKQALRLKKLSSYREFLERTVDAAGEDTEEVWDLLNRHDTLRSANTDLQGQVQEGEKAVDGMRSDLDALTLSAESAGLSRNRAVTGKRGALEGFRTSRKAREEGKEAAEDKAKDSMREEAQVVMAARNLYQRCVSTQRGMKVEGVRFDEWESLDQKTRLKRLTDALELIGDRISDLTAIQREHTEEEREKARLAETGPRQLYY</sequence>
<evidence type="ECO:0000313" key="5">
    <source>
        <dbReference type="Proteomes" id="UP000789595"/>
    </source>
</evidence>
<evidence type="ECO:0000256" key="2">
    <source>
        <dbReference type="SAM" id="MobiDB-lite"/>
    </source>
</evidence>
<comment type="caution">
    <text evidence="4">The sequence shown here is derived from an EMBL/GenBank/DDBJ whole genome shotgun (WGS) entry which is preliminary data.</text>
</comment>
<feature type="compositionally biased region" description="Basic and acidic residues" evidence="2">
    <location>
        <begin position="232"/>
        <end position="248"/>
    </location>
</feature>
<dbReference type="InterPro" id="IPR051147">
    <property type="entry name" value="CFAP_domain-containing"/>
</dbReference>
<dbReference type="AlphaFoldDB" id="A0A8J2SHI7"/>
<evidence type="ECO:0000259" key="3">
    <source>
        <dbReference type="Pfam" id="PF13863"/>
    </source>
</evidence>
<dbReference type="EMBL" id="CAKKNE010000002">
    <property type="protein sequence ID" value="CAH0367846.1"/>
    <property type="molecule type" value="Genomic_DNA"/>
</dbReference>
<dbReference type="Proteomes" id="UP000789595">
    <property type="component" value="Unassembled WGS sequence"/>
</dbReference>
<evidence type="ECO:0000256" key="1">
    <source>
        <dbReference type="ARBA" id="ARBA00023054"/>
    </source>
</evidence>
<gene>
    <name evidence="4" type="ORF">PECAL_2P08850</name>
</gene>
<dbReference type="Pfam" id="PF13863">
    <property type="entry name" value="DUF4200"/>
    <property type="match status" value="1"/>
</dbReference>
<protein>
    <recommendedName>
        <fullName evidence="3">DUF4200 domain-containing protein</fullName>
    </recommendedName>
</protein>
<name>A0A8J2SHI7_9STRA</name>
<dbReference type="PANTHER" id="PTHR21683">
    <property type="entry name" value="COILED-COIL DOMAIN-CONTAINING PROTEIN 42 LIKE-2-LIKE-RELATED"/>
    <property type="match status" value="1"/>
</dbReference>
<feature type="compositionally biased region" description="Basic and acidic residues" evidence="2">
    <location>
        <begin position="314"/>
        <end position="326"/>
    </location>
</feature>
<dbReference type="OrthoDB" id="2134857at2759"/>
<dbReference type="GO" id="GO:0005856">
    <property type="term" value="C:cytoskeleton"/>
    <property type="evidence" value="ECO:0007669"/>
    <property type="project" value="UniProtKB-ARBA"/>
</dbReference>